<keyword evidence="9" id="KW-0067">ATP-binding</keyword>
<evidence type="ECO:0000259" key="14">
    <source>
        <dbReference type="Pfam" id="PF01507"/>
    </source>
</evidence>
<sequence>MPTLSLSFNGGKDCLLLLVLLLASLPQPTTHPLQTIYVPPSDPFPAVTTFVRDCVQTYHLHLVSYPLPMRQAFSAYIEEHPWIKGIFVGTRRTDPHGEKMRAFEETDGNWARFTRINPVLEWEYDEVWKFLNWGKWKICELYEHGYTSLGGVGDTIENPALKVTEEDGRVWYKPAWDLEDGNLERAGRGRSK</sequence>
<dbReference type="Gene3D" id="3.40.50.620">
    <property type="entry name" value="HUPs"/>
    <property type="match status" value="1"/>
</dbReference>
<dbReference type="GO" id="GO:0006747">
    <property type="term" value="P:FAD biosynthetic process"/>
    <property type="evidence" value="ECO:0007669"/>
    <property type="project" value="TreeGrafter"/>
</dbReference>
<evidence type="ECO:0000256" key="9">
    <source>
        <dbReference type="ARBA" id="ARBA00022840"/>
    </source>
</evidence>
<dbReference type="SUPFAM" id="SSF52402">
    <property type="entry name" value="Adenine nucleotide alpha hydrolases-like"/>
    <property type="match status" value="1"/>
</dbReference>
<evidence type="ECO:0000256" key="11">
    <source>
        <dbReference type="ARBA" id="ARBA00031871"/>
    </source>
</evidence>
<evidence type="ECO:0000256" key="12">
    <source>
        <dbReference type="ARBA" id="ARBA00049494"/>
    </source>
</evidence>
<evidence type="ECO:0000256" key="4">
    <source>
        <dbReference type="ARBA" id="ARBA00022643"/>
    </source>
</evidence>
<keyword evidence="5" id="KW-0808">Transferase</keyword>
<proteinExistence type="predicted"/>
<keyword evidence="16" id="KW-1185">Reference proteome</keyword>
<feature type="signal peptide" evidence="13">
    <location>
        <begin position="1"/>
        <end position="30"/>
    </location>
</feature>
<comment type="catalytic activity">
    <reaction evidence="12">
        <text>FMN + ATP + H(+) = FAD + diphosphate</text>
        <dbReference type="Rhea" id="RHEA:17237"/>
        <dbReference type="ChEBI" id="CHEBI:15378"/>
        <dbReference type="ChEBI" id="CHEBI:30616"/>
        <dbReference type="ChEBI" id="CHEBI:33019"/>
        <dbReference type="ChEBI" id="CHEBI:57692"/>
        <dbReference type="ChEBI" id="CHEBI:58210"/>
        <dbReference type="EC" id="2.7.7.2"/>
    </reaction>
</comment>
<feature type="domain" description="Phosphoadenosine phosphosulphate reductase" evidence="14">
    <location>
        <begin position="4"/>
        <end position="155"/>
    </location>
</feature>
<dbReference type="EC" id="2.7.7.2" evidence="2"/>
<keyword evidence="15" id="KW-0378">Hydrolase</keyword>
<dbReference type="GO" id="GO:0003919">
    <property type="term" value="F:FMN adenylyltransferase activity"/>
    <property type="evidence" value="ECO:0007669"/>
    <property type="project" value="UniProtKB-EC"/>
</dbReference>
<name>A0A3N4IM45_ASCIM</name>
<keyword evidence="13" id="KW-0732">Signal</keyword>
<dbReference type="PANTHER" id="PTHR23293">
    <property type="entry name" value="FAD SYNTHETASE-RELATED FMN ADENYLYLTRANSFERASE"/>
    <property type="match status" value="1"/>
</dbReference>
<evidence type="ECO:0000256" key="3">
    <source>
        <dbReference type="ARBA" id="ARBA00022630"/>
    </source>
</evidence>
<dbReference type="OrthoDB" id="270728at2759"/>
<evidence type="ECO:0000256" key="8">
    <source>
        <dbReference type="ARBA" id="ARBA00022827"/>
    </source>
</evidence>
<dbReference type="PANTHER" id="PTHR23293:SF9">
    <property type="entry name" value="FAD SYNTHASE"/>
    <property type="match status" value="1"/>
</dbReference>
<dbReference type="InterPro" id="IPR002500">
    <property type="entry name" value="PAPS_reduct_dom"/>
</dbReference>
<evidence type="ECO:0000313" key="16">
    <source>
        <dbReference type="Proteomes" id="UP000275078"/>
    </source>
</evidence>
<dbReference type="EMBL" id="ML119669">
    <property type="protein sequence ID" value="RPA82674.1"/>
    <property type="molecule type" value="Genomic_DNA"/>
</dbReference>
<evidence type="ECO:0000256" key="2">
    <source>
        <dbReference type="ARBA" id="ARBA00012393"/>
    </source>
</evidence>
<keyword evidence="6" id="KW-0548">Nucleotidyltransferase</keyword>
<keyword evidence="7" id="KW-0547">Nucleotide-binding</keyword>
<comment type="pathway">
    <text evidence="1">Cofactor biosynthesis; FAD biosynthesis; FAD from FMN: step 1/1.</text>
</comment>
<gene>
    <name evidence="15" type="ORF">BJ508DRAFT_207776</name>
</gene>
<evidence type="ECO:0000256" key="13">
    <source>
        <dbReference type="SAM" id="SignalP"/>
    </source>
</evidence>
<accession>A0A3N4IM45</accession>
<dbReference type="GO" id="GO:0016787">
    <property type="term" value="F:hydrolase activity"/>
    <property type="evidence" value="ECO:0007669"/>
    <property type="project" value="UniProtKB-KW"/>
</dbReference>
<protein>
    <recommendedName>
        <fullName evidence="2">FAD synthase</fullName>
        <ecNumber evidence="2">2.7.7.2</ecNumber>
    </recommendedName>
    <alternativeName>
        <fullName evidence="10">FAD pyrophosphorylase</fullName>
    </alternativeName>
    <alternativeName>
        <fullName evidence="11">FMN adenylyltransferase</fullName>
    </alternativeName>
</protein>
<evidence type="ECO:0000256" key="7">
    <source>
        <dbReference type="ARBA" id="ARBA00022741"/>
    </source>
</evidence>
<evidence type="ECO:0000313" key="15">
    <source>
        <dbReference type="EMBL" id="RPA82674.1"/>
    </source>
</evidence>
<keyword evidence="4" id="KW-0288">FMN</keyword>
<evidence type="ECO:0000256" key="10">
    <source>
        <dbReference type="ARBA" id="ARBA00031145"/>
    </source>
</evidence>
<dbReference type="Pfam" id="PF01507">
    <property type="entry name" value="PAPS_reduct"/>
    <property type="match status" value="1"/>
</dbReference>
<keyword evidence="8" id="KW-0274">FAD</keyword>
<reference evidence="15 16" key="1">
    <citation type="journal article" date="2018" name="Nat. Ecol. Evol.">
        <title>Pezizomycetes genomes reveal the molecular basis of ectomycorrhizal truffle lifestyle.</title>
        <authorList>
            <person name="Murat C."/>
            <person name="Payen T."/>
            <person name="Noel B."/>
            <person name="Kuo A."/>
            <person name="Morin E."/>
            <person name="Chen J."/>
            <person name="Kohler A."/>
            <person name="Krizsan K."/>
            <person name="Balestrini R."/>
            <person name="Da Silva C."/>
            <person name="Montanini B."/>
            <person name="Hainaut M."/>
            <person name="Levati E."/>
            <person name="Barry K.W."/>
            <person name="Belfiori B."/>
            <person name="Cichocki N."/>
            <person name="Clum A."/>
            <person name="Dockter R.B."/>
            <person name="Fauchery L."/>
            <person name="Guy J."/>
            <person name="Iotti M."/>
            <person name="Le Tacon F."/>
            <person name="Lindquist E.A."/>
            <person name="Lipzen A."/>
            <person name="Malagnac F."/>
            <person name="Mello A."/>
            <person name="Molinier V."/>
            <person name="Miyauchi S."/>
            <person name="Poulain J."/>
            <person name="Riccioni C."/>
            <person name="Rubini A."/>
            <person name="Sitrit Y."/>
            <person name="Splivallo R."/>
            <person name="Traeger S."/>
            <person name="Wang M."/>
            <person name="Zifcakova L."/>
            <person name="Wipf D."/>
            <person name="Zambonelli A."/>
            <person name="Paolocci F."/>
            <person name="Nowrousian M."/>
            <person name="Ottonello S."/>
            <person name="Baldrian P."/>
            <person name="Spatafora J.W."/>
            <person name="Henrissat B."/>
            <person name="Nagy L.G."/>
            <person name="Aury J.M."/>
            <person name="Wincker P."/>
            <person name="Grigoriev I.V."/>
            <person name="Bonfante P."/>
            <person name="Martin F.M."/>
        </authorList>
    </citation>
    <scope>NUCLEOTIDE SEQUENCE [LARGE SCALE GENOMIC DNA]</scope>
    <source>
        <strain evidence="15 16">RN42</strain>
    </source>
</reference>
<dbReference type="Proteomes" id="UP000275078">
    <property type="component" value="Unassembled WGS sequence"/>
</dbReference>
<dbReference type="STRING" id="1160509.A0A3N4IM45"/>
<keyword evidence="3" id="KW-0285">Flavoprotein</keyword>
<organism evidence="15 16">
    <name type="scientific">Ascobolus immersus RN42</name>
    <dbReference type="NCBI Taxonomy" id="1160509"/>
    <lineage>
        <taxon>Eukaryota</taxon>
        <taxon>Fungi</taxon>
        <taxon>Dikarya</taxon>
        <taxon>Ascomycota</taxon>
        <taxon>Pezizomycotina</taxon>
        <taxon>Pezizomycetes</taxon>
        <taxon>Pezizales</taxon>
        <taxon>Ascobolaceae</taxon>
        <taxon>Ascobolus</taxon>
    </lineage>
</organism>
<evidence type="ECO:0000256" key="6">
    <source>
        <dbReference type="ARBA" id="ARBA00022695"/>
    </source>
</evidence>
<dbReference type="AlphaFoldDB" id="A0A3N4IM45"/>
<evidence type="ECO:0000256" key="1">
    <source>
        <dbReference type="ARBA" id="ARBA00004726"/>
    </source>
</evidence>
<dbReference type="GO" id="GO:0005524">
    <property type="term" value="F:ATP binding"/>
    <property type="evidence" value="ECO:0007669"/>
    <property type="project" value="UniProtKB-KW"/>
</dbReference>
<dbReference type="InterPro" id="IPR014729">
    <property type="entry name" value="Rossmann-like_a/b/a_fold"/>
</dbReference>
<feature type="chain" id="PRO_5018114090" description="FAD synthase" evidence="13">
    <location>
        <begin position="31"/>
        <end position="192"/>
    </location>
</feature>
<evidence type="ECO:0000256" key="5">
    <source>
        <dbReference type="ARBA" id="ARBA00022679"/>
    </source>
</evidence>